<dbReference type="SMART" id="SM00959">
    <property type="entry name" value="Rho_N"/>
    <property type="match status" value="1"/>
</dbReference>
<dbReference type="SUPFAM" id="SSF50249">
    <property type="entry name" value="Nucleic acid-binding proteins"/>
    <property type="match status" value="1"/>
</dbReference>
<evidence type="ECO:0000313" key="15">
    <source>
        <dbReference type="Proteomes" id="UP000636010"/>
    </source>
</evidence>
<feature type="compositionally biased region" description="Basic and acidic residues" evidence="12">
    <location>
        <begin position="139"/>
        <end position="167"/>
    </location>
</feature>
<feature type="binding site" evidence="9">
    <location>
        <begin position="296"/>
        <end position="301"/>
    </location>
    <ligand>
        <name>ATP</name>
        <dbReference type="ChEBI" id="CHEBI:30616"/>
    </ligand>
</feature>
<dbReference type="PANTHER" id="PTHR46425:SF1">
    <property type="entry name" value="TRANSCRIPTION TERMINATION FACTOR RHO"/>
    <property type="match status" value="1"/>
</dbReference>
<feature type="domain" description="Rho RNA-BD" evidence="13">
    <location>
        <begin position="178"/>
        <end position="253"/>
    </location>
</feature>
<evidence type="ECO:0000256" key="3">
    <source>
        <dbReference type="ARBA" id="ARBA00022801"/>
    </source>
</evidence>
<keyword evidence="5 9" id="KW-0067">ATP-binding</keyword>
<dbReference type="RefSeq" id="WP_188463671.1">
    <property type="nucleotide sequence ID" value="NZ_BAABHU010000007.1"/>
</dbReference>
<dbReference type="CDD" id="cd01128">
    <property type="entry name" value="rho_factor_C"/>
    <property type="match status" value="1"/>
</dbReference>
<dbReference type="SUPFAM" id="SSF68912">
    <property type="entry name" value="Rho N-terminal domain-like"/>
    <property type="match status" value="1"/>
</dbReference>
<dbReference type="InterPro" id="IPR027417">
    <property type="entry name" value="P-loop_NTPase"/>
</dbReference>
<dbReference type="Gene3D" id="3.40.50.300">
    <property type="entry name" value="P-loop containing nucleotide triphosphate hydrolases"/>
    <property type="match status" value="1"/>
</dbReference>
<evidence type="ECO:0000256" key="9">
    <source>
        <dbReference type="HAMAP-Rule" id="MF_01884"/>
    </source>
</evidence>
<feature type="binding site" evidence="9">
    <location>
        <begin position="308"/>
        <end position="313"/>
    </location>
    <ligand>
        <name>ATP</name>
        <dbReference type="ChEBI" id="CHEBI:30616"/>
    </ligand>
</feature>
<comment type="subunit">
    <text evidence="9">Homohexamer. The homohexamer assembles into an open ring structure.</text>
</comment>
<keyword evidence="15" id="KW-1185">Reference proteome</keyword>
<dbReference type="HAMAP" id="MF_01884">
    <property type="entry name" value="Rho"/>
    <property type="match status" value="1"/>
</dbReference>
<protein>
    <recommendedName>
        <fullName evidence="9 10">Transcription termination factor Rho</fullName>
        <ecNumber evidence="9 10">3.6.4.-</ecNumber>
    </recommendedName>
    <alternativeName>
        <fullName evidence="9">ATP-dependent helicase Rho</fullName>
    </alternativeName>
</protein>
<organism evidence="14 15">
    <name type="scientific">Marivirga lumbricoides</name>
    <dbReference type="NCBI Taxonomy" id="1046115"/>
    <lineage>
        <taxon>Bacteria</taxon>
        <taxon>Pseudomonadati</taxon>
        <taxon>Bacteroidota</taxon>
        <taxon>Cytophagia</taxon>
        <taxon>Cytophagales</taxon>
        <taxon>Marivirgaceae</taxon>
        <taxon>Marivirga</taxon>
    </lineage>
</organism>
<comment type="caution">
    <text evidence="9">Lacks conserved residue(s) required for the propagation of feature annotation.</text>
</comment>
<dbReference type="InterPro" id="IPR003593">
    <property type="entry name" value="AAA+_ATPase"/>
</dbReference>
<dbReference type="SMART" id="SM00382">
    <property type="entry name" value="AAA"/>
    <property type="match status" value="1"/>
</dbReference>
<dbReference type="Pfam" id="PF07497">
    <property type="entry name" value="Rho_RNA_bind"/>
    <property type="match status" value="1"/>
</dbReference>
<keyword evidence="6 9" id="KW-0694">RNA-binding</keyword>
<keyword evidence="8 9" id="KW-0804">Transcription</keyword>
<dbReference type="EMBL" id="BMEC01000007">
    <property type="protein sequence ID" value="GGC37807.1"/>
    <property type="molecule type" value="Genomic_DNA"/>
</dbReference>
<evidence type="ECO:0000256" key="1">
    <source>
        <dbReference type="ARBA" id="ARBA00022472"/>
    </source>
</evidence>
<keyword evidence="4 9" id="KW-0347">Helicase</keyword>
<keyword evidence="2 9" id="KW-0547">Nucleotide-binding</keyword>
<name>A0ABQ1MBN4_9BACT</name>
<dbReference type="PROSITE" id="PS51856">
    <property type="entry name" value="RHO_RNA_BD"/>
    <property type="match status" value="1"/>
</dbReference>
<dbReference type="SUPFAM" id="SSF52540">
    <property type="entry name" value="P-loop containing nucleoside triphosphate hydrolases"/>
    <property type="match status" value="1"/>
</dbReference>
<dbReference type="InterPro" id="IPR011113">
    <property type="entry name" value="Rho_RNA-bd"/>
</dbReference>
<dbReference type="Gene3D" id="1.10.720.10">
    <property type="match status" value="1"/>
</dbReference>
<dbReference type="SMART" id="SM00357">
    <property type="entry name" value="CSP"/>
    <property type="match status" value="1"/>
</dbReference>
<evidence type="ECO:0000256" key="6">
    <source>
        <dbReference type="ARBA" id="ARBA00022884"/>
    </source>
</evidence>
<feature type="compositionally biased region" description="Basic and acidic residues" evidence="12">
    <location>
        <begin position="50"/>
        <end position="116"/>
    </location>
</feature>
<keyword evidence="7 9" id="KW-0805">Transcription regulation</keyword>
<evidence type="ECO:0000256" key="8">
    <source>
        <dbReference type="ARBA" id="ARBA00023163"/>
    </source>
</evidence>
<dbReference type="EC" id="3.6.4.-" evidence="9 10"/>
<comment type="function">
    <text evidence="9">Facilitates transcription termination by a mechanism that involves Rho binding to the nascent RNA, activation of Rho's RNA-dependent ATPase activity, and release of the mRNA from the DNA template.</text>
</comment>
<evidence type="ECO:0000256" key="5">
    <source>
        <dbReference type="ARBA" id="ARBA00022840"/>
    </source>
</evidence>
<evidence type="ECO:0000256" key="10">
    <source>
        <dbReference type="NCBIfam" id="TIGR00767"/>
    </source>
</evidence>
<sequence length="545" mass="61861">MYNIEELNLKLLSELKEIAEKLGVSQYKKLPKKELIYKILDQQALLPETELPKKESKKEGKETAPAKERTAQAPKKEADASQKQERTAAATRPERKPRTEEKKEPKAEEKKAEAKQENNNTSEDDNQDKRNKQRQANANREKRPEKTDRNNDRKERQPRTDRPDNKVKKANITDFDGIIENEGVLEMMQDGYGFLRSSDYNYLASPDDIYVSPSQIKLFGLKTGDTVRGQIRPPKEGEKYFALLRVSFVNGKTTEEIRDRVPFEYLTPLFPEEKFNLSTKPNRYSTRILDLFAPIGKGQRGMIVAQPKTGKTELLKEIANSISENHPECYLLILLIDERPEEVTDMARSVKAEVVSSTFDEQAERHVKVASMVLEKAKRMVECGHDVVILLDSITRLARAYNTVVPSSGKILSGGVDANALHKPKRFFGAARNLENGGSLTIIATALIDTGSKMDEVIFEEFKGTGNMELVLDRKLSNKRVYPAIDILASGTRREDLLMSKDELQRVWILRKFMSDMNSGEAMELLLTKMKGTVDNDEFLISMNG</sequence>
<evidence type="ECO:0000256" key="7">
    <source>
        <dbReference type="ARBA" id="ARBA00023015"/>
    </source>
</evidence>
<feature type="region of interest" description="Disordered" evidence="12">
    <location>
        <begin position="41"/>
        <end position="169"/>
    </location>
</feature>
<accession>A0ABQ1MBN4</accession>
<evidence type="ECO:0000256" key="11">
    <source>
        <dbReference type="PROSITE-ProRule" id="PRU01203"/>
    </source>
</evidence>
<dbReference type="Pfam" id="PF07498">
    <property type="entry name" value="Rho_N"/>
    <property type="match status" value="1"/>
</dbReference>
<dbReference type="InterPro" id="IPR000194">
    <property type="entry name" value="ATPase_F1/V1/A1_a/bsu_nucl-bd"/>
</dbReference>
<evidence type="ECO:0000256" key="12">
    <source>
        <dbReference type="SAM" id="MobiDB-lite"/>
    </source>
</evidence>
<dbReference type="Gene3D" id="2.40.50.140">
    <property type="entry name" value="Nucleic acid-binding proteins"/>
    <property type="match status" value="1"/>
</dbReference>
<dbReference type="NCBIfam" id="NF006886">
    <property type="entry name" value="PRK09376.1"/>
    <property type="match status" value="1"/>
</dbReference>
<dbReference type="InterPro" id="IPR011129">
    <property type="entry name" value="CSD"/>
</dbReference>
<comment type="similarity">
    <text evidence="9 11">Belongs to the Rho family.</text>
</comment>
<dbReference type="CDD" id="cd04459">
    <property type="entry name" value="Rho_CSD"/>
    <property type="match status" value="1"/>
</dbReference>
<dbReference type="NCBIfam" id="TIGR00767">
    <property type="entry name" value="rho"/>
    <property type="match status" value="1"/>
</dbReference>
<dbReference type="InterPro" id="IPR004665">
    <property type="entry name" value="Term_rho"/>
</dbReference>
<dbReference type="Pfam" id="PF00006">
    <property type="entry name" value="ATP-synt_ab"/>
    <property type="match status" value="1"/>
</dbReference>
<reference evidence="15" key="1">
    <citation type="journal article" date="2019" name="Int. J. Syst. Evol. Microbiol.">
        <title>The Global Catalogue of Microorganisms (GCM) 10K type strain sequencing project: providing services to taxonomists for standard genome sequencing and annotation.</title>
        <authorList>
            <consortium name="The Broad Institute Genomics Platform"/>
            <consortium name="The Broad Institute Genome Sequencing Center for Infectious Disease"/>
            <person name="Wu L."/>
            <person name="Ma J."/>
        </authorList>
    </citation>
    <scope>NUCLEOTIDE SEQUENCE [LARGE SCALE GENOMIC DNA]</scope>
    <source>
        <strain evidence="15">CGMCC 1.10832</strain>
    </source>
</reference>
<evidence type="ECO:0000256" key="2">
    <source>
        <dbReference type="ARBA" id="ARBA00022741"/>
    </source>
</evidence>
<evidence type="ECO:0000259" key="13">
    <source>
        <dbReference type="PROSITE" id="PS51856"/>
    </source>
</evidence>
<feature type="binding site" evidence="9">
    <location>
        <position position="339"/>
    </location>
    <ligand>
        <name>ATP</name>
        <dbReference type="ChEBI" id="CHEBI:30616"/>
    </ligand>
</feature>
<dbReference type="Proteomes" id="UP000636010">
    <property type="component" value="Unassembled WGS sequence"/>
</dbReference>
<dbReference type="InterPro" id="IPR011112">
    <property type="entry name" value="Rho-like_N"/>
</dbReference>
<keyword evidence="1 9" id="KW-0806">Transcription termination</keyword>
<keyword evidence="3 9" id="KW-0378">Hydrolase</keyword>
<dbReference type="InterPro" id="IPR012340">
    <property type="entry name" value="NA-bd_OB-fold"/>
</dbReference>
<evidence type="ECO:0000313" key="14">
    <source>
        <dbReference type="EMBL" id="GGC37807.1"/>
    </source>
</evidence>
<evidence type="ECO:0000256" key="4">
    <source>
        <dbReference type="ARBA" id="ARBA00022806"/>
    </source>
</evidence>
<dbReference type="InterPro" id="IPR041703">
    <property type="entry name" value="Rho_factor_ATP-bd"/>
</dbReference>
<gene>
    <name evidence="9" type="primary">rho</name>
    <name evidence="14" type="ORF">GCM10011506_23980</name>
</gene>
<proteinExistence type="inferred from homology"/>
<dbReference type="PANTHER" id="PTHR46425">
    <property type="entry name" value="TRANSCRIPTION TERMINATION FACTOR RHO"/>
    <property type="match status" value="1"/>
</dbReference>
<dbReference type="InterPro" id="IPR036269">
    <property type="entry name" value="Rho_N_sf"/>
</dbReference>
<comment type="caution">
    <text evidence="14">The sequence shown here is derived from an EMBL/GenBank/DDBJ whole genome shotgun (WGS) entry which is preliminary data.</text>
</comment>